<dbReference type="EMBL" id="CP043028">
    <property type="protein sequence ID" value="QFJ56146.1"/>
    <property type="molecule type" value="Genomic_DNA"/>
</dbReference>
<dbReference type="OrthoDB" id="5122730at2"/>
<feature type="transmembrane region" description="Helical" evidence="1">
    <location>
        <begin position="28"/>
        <end position="50"/>
    </location>
</feature>
<name>A0A5P6VU32_PSEXY</name>
<protein>
    <submittedName>
        <fullName evidence="2">DUF3307 domain-containing protein</fullName>
    </submittedName>
</protein>
<proteinExistence type="predicted"/>
<evidence type="ECO:0000313" key="2">
    <source>
        <dbReference type="EMBL" id="QFJ56146.1"/>
    </source>
</evidence>
<keyword evidence="1" id="KW-0472">Membrane</keyword>
<feature type="transmembrane region" description="Helical" evidence="1">
    <location>
        <begin position="56"/>
        <end position="72"/>
    </location>
</feature>
<gene>
    <name evidence="2" type="ORF">FXF36_15285</name>
</gene>
<evidence type="ECO:0000313" key="3">
    <source>
        <dbReference type="Proteomes" id="UP000327030"/>
    </source>
</evidence>
<dbReference type="InterPro" id="IPR021737">
    <property type="entry name" value="Phage_phiKZ_Orf197"/>
</dbReference>
<dbReference type="RefSeq" id="WP_151625583.1">
    <property type="nucleotide sequence ID" value="NZ_CP043028.1"/>
</dbReference>
<dbReference type="AlphaFoldDB" id="A0A5P6VU32"/>
<dbReference type="KEGG" id="pxv:FXF36_15285"/>
<sequence>MELIVLGHIIGDFYLQTKFIAEKKKEHLGLLILHSFLYCIPVIMAVVVIGNNKIESYLVFSILLFLTHLAVDKIKSMLDKRGRYAGIIFLGDQVIHLLLLVILLRILGINIQDTSWVYKYLEKIEIVAITAILVCWKPAAIFVSII</sequence>
<accession>A0A5P6VU32</accession>
<keyword evidence="1" id="KW-1133">Transmembrane helix</keyword>
<evidence type="ECO:0000256" key="1">
    <source>
        <dbReference type="SAM" id="Phobius"/>
    </source>
</evidence>
<feature type="transmembrane region" description="Helical" evidence="1">
    <location>
        <begin position="84"/>
        <end position="106"/>
    </location>
</feature>
<feature type="transmembrane region" description="Helical" evidence="1">
    <location>
        <begin position="126"/>
        <end position="145"/>
    </location>
</feature>
<dbReference type="Pfam" id="PF11750">
    <property type="entry name" value="DUF3307"/>
    <property type="match status" value="1"/>
</dbReference>
<reference evidence="3" key="1">
    <citation type="submission" date="2019-08" db="EMBL/GenBank/DDBJ databases">
        <title>Complete Genome Sequence of the Polysaccharide-Degrading Rumen Bacterium Pseudobutyrivibrio xylanivorans MA3014.</title>
        <authorList>
            <person name="Palevich N."/>
            <person name="Maclean P.H."/>
            <person name="Kelly W.J."/>
            <person name="Leahy S.C."/>
            <person name="Rakonjac J."/>
            <person name="Attwood G.T."/>
        </authorList>
    </citation>
    <scope>NUCLEOTIDE SEQUENCE [LARGE SCALE GENOMIC DNA]</scope>
    <source>
        <strain evidence="3">MA3014</strain>
    </source>
</reference>
<dbReference type="Proteomes" id="UP000327030">
    <property type="component" value="Chromosome 1"/>
</dbReference>
<keyword evidence="1" id="KW-0812">Transmembrane</keyword>
<organism evidence="2 3">
    <name type="scientific">Pseudobutyrivibrio xylanivorans</name>
    <dbReference type="NCBI Taxonomy" id="185007"/>
    <lineage>
        <taxon>Bacteria</taxon>
        <taxon>Bacillati</taxon>
        <taxon>Bacillota</taxon>
        <taxon>Clostridia</taxon>
        <taxon>Lachnospirales</taxon>
        <taxon>Lachnospiraceae</taxon>
        <taxon>Pseudobutyrivibrio</taxon>
    </lineage>
</organism>